<feature type="region of interest" description="Disordered" evidence="1">
    <location>
        <begin position="1"/>
        <end position="77"/>
    </location>
</feature>
<dbReference type="Proteomes" id="UP000019484">
    <property type="component" value="Unassembled WGS sequence"/>
</dbReference>
<dbReference type="Pfam" id="PF16486">
    <property type="entry name" value="ArgoN"/>
    <property type="match status" value="1"/>
</dbReference>
<comment type="caution">
    <text evidence="3">The sequence shown here is derived from an EMBL/GenBank/DDBJ whole genome shotgun (WGS) entry which is preliminary data.</text>
</comment>
<evidence type="ECO:0000259" key="2">
    <source>
        <dbReference type="PROSITE" id="PS50822"/>
    </source>
</evidence>
<dbReference type="Gene3D" id="3.40.50.2300">
    <property type="match status" value="1"/>
</dbReference>
<dbReference type="Gene3D" id="2.170.260.10">
    <property type="entry name" value="paz domain"/>
    <property type="match status" value="1"/>
</dbReference>
<name>W9YU89_9EURO</name>
<dbReference type="CDD" id="cd02846">
    <property type="entry name" value="PAZ_argonaute_like"/>
    <property type="match status" value="1"/>
</dbReference>
<protein>
    <recommendedName>
        <fullName evidence="2">Piwi domain-containing protein</fullName>
    </recommendedName>
</protein>
<dbReference type="CDD" id="cd04657">
    <property type="entry name" value="Piwi_ago-like"/>
    <property type="match status" value="1"/>
</dbReference>
<dbReference type="OrthoDB" id="10252740at2759"/>
<sequence>MFGNSNRGGRGRCGGDIPFRTSRGGGQGAGQSGQGARGSGGGGGRGRGGSAHGGNAGQNTTSKVFAHSPGPPARFDPAVKKIEDETAITLVSTKNQARLPFRPGYGTRGTEVLLWANYFKVSADREIPLHRYSIEVRPDNDGKVLTGKKLRRVIELLLEEHFAEHRSNIATDFKLYLISTTNIAISRPVYDITYREGGQVQTQSNAKHYHVRITHNGSVTLANLLDYLTSSNASAILSNREALLQALNIIVGYTPKTAAPVSSLGMKHFDTTSPEKKSLDVRLAALRGFFCSIRAATGGLLVNVQVKHTAFYNGGNLAQAIASFTKQTTNMFELARFLRKLSVTATHVTPPKVKTISGLAIVQDGMNLPHPPRVPKFGASAQEVMFWLPRESAGVTSGSPSAGRYISVHDFFKETYNRILKYKLPVVNVGTTGNPIYLPAEVCEIIPGQPFRGILSDKQLQEMNSFAIRSPKENALSITTGGAQLLGFGIPNCPTLQAFKIRVTPHLVAVPGRILNAPPVKYSQGRQQVARYGSWNLVNVHFANASRLPTWTYCWIKWRSSNGGYWRDTQQLQTTLTAFTTALRSVGIQCTEPVDGQVAEVDSNNLDAIDTTLARFTRPSTRGIPGLVLVILPSKHTEIYNRVKYACDIKEGLVNVCIVAEQLAKKSRQTLANVALKVNLKLGGRNHELDSSKLGVLSEGKTMVVGLDVTHPSPGSAPDAPSVVGIVASVDELLGQWPAQLAVQQGRKEMVSELKGLMKSRLCLWRDHNKGELPSQILLYRDGVSEGQYHQVLELELPQIRAACSEIYPANQFERGTPRITIIVVGKRHHTRFYPTTESQCDRTGNPQNGTVVDRGVTEARNWDFFMQAHTAIKGTARPAHYFVAYDEIFQDRAVQKPLKNAADCVEDLTHNMCYLFGRATKAVSICPPAYYSDLVCDRARKYLYDYYVPSARSTNANAAAAAGAGAGGSRLSMQDRVSIHERVENTMFYI</sequence>
<dbReference type="SUPFAM" id="SSF53098">
    <property type="entry name" value="Ribonuclease H-like"/>
    <property type="match status" value="1"/>
</dbReference>
<dbReference type="InterPro" id="IPR036397">
    <property type="entry name" value="RNaseH_sf"/>
</dbReference>
<evidence type="ECO:0000256" key="1">
    <source>
        <dbReference type="SAM" id="MobiDB-lite"/>
    </source>
</evidence>
<dbReference type="Pfam" id="PF02170">
    <property type="entry name" value="PAZ"/>
    <property type="match status" value="1"/>
</dbReference>
<dbReference type="HOGENOM" id="CLU_004544_4_1_1"/>
<dbReference type="PANTHER" id="PTHR22891">
    <property type="entry name" value="EUKARYOTIC TRANSLATION INITIATION FACTOR 2C"/>
    <property type="match status" value="1"/>
</dbReference>
<evidence type="ECO:0000313" key="4">
    <source>
        <dbReference type="Proteomes" id="UP000019484"/>
    </source>
</evidence>
<dbReference type="SMART" id="SM01163">
    <property type="entry name" value="DUF1785"/>
    <property type="match status" value="1"/>
</dbReference>
<dbReference type="InterPro" id="IPR012337">
    <property type="entry name" value="RNaseH-like_sf"/>
</dbReference>
<organism evidence="3 4">
    <name type="scientific">Capronia coronata CBS 617.96</name>
    <dbReference type="NCBI Taxonomy" id="1182541"/>
    <lineage>
        <taxon>Eukaryota</taxon>
        <taxon>Fungi</taxon>
        <taxon>Dikarya</taxon>
        <taxon>Ascomycota</taxon>
        <taxon>Pezizomycotina</taxon>
        <taxon>Eurotiomycetes</taxon>
        <taxon>Chaetothyriomycetidae</taxon>
        <taxon>Chaetothyriales</taxon>
        <taxon>Herpotrichiellaceae</taxon>
        <taxon>Capronia</taxon>
    </lineage>
</organism>
<dbReference type="SUPFAM" id="SSF101690">
    <property type="entry name" value="PAZ domain"/>
    <property type="match status" value="1"/>
</dbReference>
<dbReference type="Gene3D" id="3.30.420.10">
    <property type="entry name" value="Ribonuclease H-like superfamily/Ribonuclease H"/>
    <property type="match status" value="1"/>
</dbReference>
<dbReference type="RefSeq" id="XP_007720312.1">
    <property type="nucleotide sequence ID" value="XM_007722122.1"/>
</dbReference>
<dbReference type="InterPro" id="IPR032474">
    <property type="entry name" value="Argonaute_N"/>
</dbReference>
<dbReference type="SMART" id="SM00950">
    <property type="entry name" value="Piwi"/>
    <property type="match status" value="1"/>
</dbReference>
<dbReference type="PROSITE" id="PS50822">
    <property type="entry name" value="PIWI"/>
    <property type="match status" value="1"/>
</dbReference>
<keyword evidence="4" id="KW-1185">Reference proteome</keyword>
<feature type="compositionally biased region" description="Gly residues" evidence="1">
    <location>
        <begin position="1"/>
        <end position="14"/>
    </location>
</feature>
<dbReference type="InterPro" id="IPR032472">
    <property type="entry name" value="ArgoL2"/>
</dbReference>
<dbReference type="InterPro" id="IPR036085">
    <property type="entry name" value="PAZ_dom_sf"/>
</dbReference>
<gene>
    <name evidence="3" type="ORF">A1O1_01209</name>
</gene>
<dbReference type="GeneID" id="19156111"/>
<feature type="compositionally biased region" description="Gly residues" evidence="1">
    <location>
        <begin position="23"/>
        <end position="56"/>
    </location>
</feature>
<dbReference type="InterPro" id="IPR045246">
    <property type="entry name" value="Piwi_ago-like"/>
</dbReference>
<dbReference type="InterPro" id="IPR003100">
    <property type="entry name" value="PAZ_dom"/>
</dbReference>
<dbReference type="InterPro" id="IPR003165">
    <property type="entry name" value="Piwi"/>
</dbReference>
<dbReference type="Pfam" id="PF02171">
    <property type="entry name" value="Piwi"/>
    <property type="match status" value="1"/>
</dbReference>
<dbReference type="EMBL" id="AMWN01000001">
    <property type="protein sequence ID" value="EXJ96083.1"/>
    <property type="molecule type" value="Genomic_DNA"/>
</dbReference>
<evidence type="ECO:0000313" key="3">
    <source>
        <dbReference type="EMBL" id="EXJ96083.1"/>
    </source>
</evidence>
<dbReference type="Pfam" id="PF16488">
    <property type="entry name" value="ArgoL2"/>
    <property type="match status" value="1"/>
</dbReference>
<proteinExistence type="predicted"/>
<dbReference type="STRING" id="1182541.W9YU89"/>
<dbReference type="GO" id="GO:0003723">
    <property type="term" value="F:RNA binding"/>
    <property type="evidence" value="ECO:0007669"/>
    <property type="project" value="InterPro"/>
</dbReference>
<dbReference type="Pfam" id="PF08699">
    <property type="entry name" value="ArgoL1"/>
    <property type="match status" value="1"/>
</dbReference>
<reference evidence="3 4" key="1">
    <citation type="submission" date="2013-03" db="EMBL/GenBank/DDBJ databases">
        <title>The Genome Sequence of Capronia coronata CBS 617.96.</title>
        <authorList>
            <consortium name="The Broad Institute Genomics Platform"/>
            <person name="Cuomo C."/>
            <person name="de Hoog S."/>
            <person name="Gorbushina A."/>
            <person name="Walker B."/>
            <person name="Young S.K."/>
            <person name="Zeng Q."/>
            <person name="Gargeya S."/>
            <person name="Fitzgerald M."/>
            <person name="Haas B."/>
            <person name="Abouelleil A."/>
            <person name="Allen A.W."/>
            <person name="Alvarado L."/>
            <person name="Arachchi H.M."/>
            <person name="Berlin A.M."/>
            <person name="Chapman S.B."/>
            <person name="Gainer-Dewar J."/>
            <person name="Goldberg J."/>
            <person name="Griggs A."/>
            <person name="Gujja S."/>
            <person name="Hansen M."/>
            <person name="Howarth C."/>
            <person name="Imamovic A."/>
            <person name="Ireland A."/>
            <person name="Larimer J."/>
            <person name="McCowan C."/>
            <person name="Murphy C."/>
            <person name="Pearson M."/>
            <person name="Poon T.W."/>
            <person name="Priest M."/>
            <person name="Roberts A."/>
            <person name="Saif S."/>
            <person name="Shea T."/>
            <person name="Sisk P."/>
            <person name="Sykes S."/>
            <person name="Wortman J."/>
            <person name="Nusbaum C."/>
            <person name="Birren B."/>
        </authorList>
    </citation>
    <scope>NUCLEOTIDE SEQUENCE [LARGE SCALE GENOMIC DNA]</scope>
    <source>
        <strain evidence="3 4">CBS 617.96</strain>
    </source>
</reference>
<dbReference type="InterPro" id="IPR014811">
    <property type="entry name" value="ArgoL1"/>
</dbReference>
<feature type="domain" description="Piwi" evidence="2">
    <location>
        <begin position="627"/>
        <end position="945"/>
    </location>
</feature>
<dbReference type="AlphaFoldDB" id="W9YU89"/>
<dbReference type="eggNOG" id="KOG1041">
    <property type="taxonomic scope" value="Eukaryota"/>
</dbReference>
<accession>W9YU89</accession>